<feature type="binding site" description="axial binding residue" evidence="7">
    <location>
        <position position="441"/>
    </location>
    <ligand>
        <name>heme</name>
        <dbReference type="ChEBI" id="CHEBI:30413"/>
    </ligand>
    <ligandPart>
        <name>Fe</name>
        <dbReference type="ChEBI" id="CHEBI:18248"/>
    </ligandPart>
</feature>
<sequence>MFRIIWVVVQAGFGVFTAYHLLAAIRRLFYDPLSRFPGPKLAAATDVYMAYYSISGRLVDQLEILHNCYGPVIRISPKQLHFTDPQAFDEIYTNAKYTKEPYFYDAFMEQQSSFGFIDIAKAKARKDILRPLFSRRAILKLEGVVQTTVDKLVSRILSPEYTQGAPVNLRMAYLATSMEVITTYCFARSYGAVTPSFNHPTLIAMESIGPTFMILQHFPFMKPLIFDMPLWLARIMNPEALAYNDLVEALVSQIDEVLENPLALENAEHEIIYHHLLTPPLGKDISIPTRKSLLDEASVLIFAGTDTVGNACMIGSFYVLSDDRVQGKLVEELKSSWPDLNDTIGFEKLEKLPYLTAVIKESLRMSHGTVSPLPRVVPTETVIAGNLVPANTVVSMGATFVHNNPQLFEDPMVFRPERWLNGHANGLETFLVPFSKGPRSCIGINLAWCELYLIFANIFRKVEMKIYDTTVDDLKVKALLTPKYRGKPLRVLAKRRGA</sequence>
<dbReference type="AlphaFoldDB" id="A0A9P6CM03"/>
<dbReference type="InterPro" id="IPR036396">
    <property type="entry name" value="Cyt_P450_sf"/>
</dbReference>
<evidence type="ECO:0000256" key="5">
    <source>
        <dbReference type="ARBA" id="ARBA00023002"/>
    </source>
</evidence>
<dbReference type="Pfam" id="PF00067">
    <property type="entry name" value="p450"/>
    <property type="match status" value="1"/>
</dbReference>
<dbReference type="SUPFAM" id="SSF48264">
    <property type="entry name" value="Cytochrome P450"/>
    <property type="match status" value="1"/>
</dbReference>
<keyword evidence="7 8" id="KW-0349">Heme</keyword>
<keyword evidence="4 7" id="KW-0479">Metal-binding</keyword>
<dbReference type="GO" id="GO:0004497">
    <property type="term" value="F:monooxygenase activity"/>
    <property type="evidence" value="ECO:0007669"/>
    <property type="project" value="UniProtKB-KW"/>
</dbReference>
<evidence type="ECO:0000256" key="6">
    <source>
        <dbReference type="ARBA" id="ARBA00023004"/>
    </source>
</evidence>
<dbReference type="PROSITE" id="PS00086">
    <property type="entry name" value="CYTOCHROME_P450"/>
    <property type="match status" value="1"/>
</dbReference>
<dbReference type="PANTHER" id="PTHR24305">
    <property type="entry name" value="CYTOCHROME P450"/>
    <property type="match status" value="1"/>
</dbReference>
<dbReference type="GO" id="GO:0005506">
    <property type="term" value="F:iron ion binding"/>
    <property type="evidence" value="ECO:0007669"/>
    <property type="project" value="InterPro"/>
</dbReference>
<comment type="caution">
    <text evidence="9">The sequence shown here is derived from an EMBL/GenBank/DDBJ whole genome shotgun (WGS) entry which is preliminary data.</text>
</comment>
<dbReference type="InterPro" id="IPR050121">
    <property type="entry name" value="Cytochrome_P450_monoxygenase"/>
</dbReference>
<dbReference type="PANTHER" id="PTHR24305:SF157">
    <property type="entry name" value="N-ACETYLTRYPTOPHAN 6-HYDROXYLASE IVOC-RELATED"/>
    <property type="match status" value="1"/>
</dbReference>
<comment type="similarity">
    <text evidence="3 8">Belongs to the cytochrome P450 family.</text>
</comment>
<keyword evidence="10" id="KW-1185">Reference proteome</keyword>
<accession>A0A9P6CM03</accession>
<dbReference type="InterPro" id="IPR017972">
    <property type="entry name" value="Cyt_P450_CS"/>
</dbReference>
<dbReference type="EMBL" id="MU150247">
    <property type="protein sequence ID" value="KAF9465444.1"/>
    <property type="molecule type" value="Genomic_DNA"/>
</dbReference>
<dbReference type="GO" id="GO:0016705">
    <property type="term" value="F:oxidoreductase activity, acting on paired donors, with incorporation or reduction of molecular oxygen"/>
    <property type="evidence" value="ECO:0007669"/>
    <property type="project" value="InterPro"/>
</dbReference>
<evidence type="ECO:0000313" key="9">
    <source>
        <dbReference type="EMBL" id="KAF9465444.1"/>
    </source>
</evidence>
<evidence type="ECO:0000256" key="8">
    <source>
        <dbReference type="RuleBase" id="RU000461"/>
    </source>
</evidence>
<comment type="cofactor">
    <cofactor evidence="1 7">
        <name>heme</name>
        <dbReference type="ChEBI" id="CHEBI:30413"/>
    </cofactor>
</comment>
<dbReference type="PRINTS" id="PR00463">
    <property type="entry name" value="EP450I"/>
</dbReference>
<proteinExistence type="inferred from homology"/>
<organism evidence="9 10">
    <name type="scientific">Collybia nuda</name>
    <dbReference type="NCBI Taxonomy" id="64659"/>
    <lineage>
        <taxon>Eukaryota</taxon>
        <taxon>Fungi</taxon>
        <taxon>Dikarya</taxon>
        <taxon>Basidiomycota</taxon>
        <taxon>Agaricomycotina</taxon>
        <taxon>Agaricomycetes</taxon>
        <taxon>Agaricomycetidae</taxon>
        <taxon>Agaricales</taxon>
        <taxon>Tricholomatineae</taxon>
        <taxon>Clitocybaceae</taxon>
        <taxon>Collybia</taxon>
    </lineage>
</organism>
<dbReference type="PRINTS" id="PR00385">
    <property type="entry name" value="P450"/>
</dbReference>
<keyword evidence="8" id="KW-0503">Monooxygenase</keyword>
<protein>
    <submittedName>
        <fullName evidence="9">Cytochrome P450</fullName>
    </submittedName>
</protein>
<name>A0A9P6CM03_9AGAR</name>
<comment type="pathway">
    <text evidence="2">Secondary metabolite biosynthesis.</text>
</comment>
<dbReference type="CDD" id="cd11062">
    <property type="entry name" value="CYP58-like"/>
    <property type="match status" value="1"/>
</dbReference>
<dbReference type="OrthoDB" id="1470350at2759"/>
<dbReference type="GO" id="GO:0020037">
    <property type="term" value="F:heme binding"/>
    <property type="evidence" value="ECO:0007669"/>
    <property type="project" value="InterPro"/>
</dbReference>
<evidence type="ECO:0000313" key="10">
    <source>
        <dbReference type="Proteomes" id="UP000807353"/>
    </source>
</evidence>
<evidence type="ECO:0000256" key="4">
    <source>
        <dbReference type="ARBA" id="ARBA00022723"/>
    </source>
</evidence>
<evidence type="ECO:0000256" key="1">
    <source>
        <dbReference type="ARBA" id="ARBA00001971"/>
    </source>
</evidence>
<dbReference type="InterPro" id="IPR002401">
    <property type="entry name" value="Cyt_P450_E_grp-I"/>
</dbReference>
<gene>
    <name evidence="9" type="ORF">BDZ94DRAFT_1253829</name>
</gene>
<evidence type="ECO:0000256" key="3">
    <source>
        <dbReference type="ARBA" id="ARBA00010617"/>
    </source>
</evidence>
<evidence type="ECO:0000256" key="2">
    <source>
        <dbReference type="ARBA" id="ARBA00005179"/>
    </source>
</evidence>
<reference evidence="9" key="1">
    <citation type="submission" date="2020-11" db="EMBL/GenBank/DDBJ databases">
        <authorList>
            <consortium name="DOE Joint Genome Institute"/>
            <person name="Ahrendt S."/>
            <person name="Riley R."/>
            <person name="Andreopoulos W."/>
            <person name="Labutti K."/>
            <person name="Pangilinan J."/>
            <person name="Ruiz-Duenas F.J."/>
            <person name="Barrasa J.M."/>
            <person name="Sanchez-Garcia M."/>
            <person name="Camarero S."/>
            <person name="Miyauchi S."/>
            <person name="Serrano A."/>
            <person name="Linde D."/>
            <person name="Babiker R."/>
            <person name="Drula E."/>
            <person name="Ayuso-Fernandez I."/>
            <person name="Pacheco R."/>
            <person name="Padilla G."/>
            <person name="Ferreira P."/>
            <person name="Barriuso J."/>
            <person name="Kellner H."/>
            <person name="Castanera R."/>
            <person name="Alfaro M."/>
            <person name="Ramirez L."/>
            <person name="Pisabarro A.G."/>
            <person name="Kuo A."/>
            <person name="Tritt A."/>
            <person name="Lipzen A."/>
            <person name="He G."/>
            <person name="Yan M."/>
            <person name="Ng V."/>
            <person name="Cullen D."/>
            <person name="Martin F."/>
            <person name="Rosso M.-N."/>
            <person name="Henrissat B."/>
            <person name="Hibbett D."/>
            <person name="Martinez A.T."/>
            <person name="Grigoriev I.V."/>
        </authorList>
    </citation>
    <scope>NUCLEOTIDE SEQUENCE</scope>
    <source>
        <strain evidence="9">CBS 247.69</strain>
    </source>
</reference>
<evidence type="ECO:0000256" key="7">
    <source>
        <dbReference type="PIRSR" id="PIRSR602401-1"/>
    </source>
</evidence>
<dbReference type="Gene3D" id="1.10.630.10">
    <property type="entry name" value="Cytochrome P450"/>
    <property type="match status" value="1"/>
</dbReference>
<keyword evidence="6 7" id="KW-0408">Iron</keyword>
<keyword evidence="5 8" id="KW-0560">Oxidoreductase</keyword>
<dbReference type="InterPro" id="IPR001128">
    <property type="entry name" value="Cyt_P450"/>
</dbReference>
<dbReference type="Proteomes" id="UP000807353">
    <property type="component" value="Unassembled WGS sequence"/>
</dbReference>